<evidence type="ECO:0000256" key="3">
    <source>
        <dbReference type="ARBA" id="ARBA00023125"/>
    </source>
</evidence>
<dbReference type="Pfam" id="PF13411">
    <property type="entry name" value="MerR_1"/>
    <property type="match status" value="1"/>
</dbReference>
<keyword evidence="4" id="KW-0804">Transcription</keyword>
<evidence type="ECO:0000256" key="2">
    <source>
        <dbReference type="ARBA" id="ARBA00023015"/>
    </source>
</evidence>
<protein>
    <submittedName>
        <fullName evidence="7">MerR family transcriptional regulator</fullName>
    </submittedName>
</protein>
<dbReference type="PANTHER" id="PTHR30204">
    <property type="entry name" value="REDOX-CYCLING DRUG-SENSING TRANSCRIPTIONAL ACTIVATOR SOXR"/>
    <property type="match status" value="1"/>
</dbReference>
<feature type="domain" description="HTH merR-type" evidence="6">
    <location>
        <begin position="38"/>
        <end position="109"/>
    </location>
</feature>
<gene>
    <name evidence="7" type="ORF">FSW04_19110</name>
</gene>
<keyword evidence="2" id="KW-0805">Transcription regulation</keyword>
<dbReference type="PANTHER" id="PTHR30204:SF69">
    <property type="entry name" value="MERR-FAMILY TRANSCRIPTIONAL REGULATOR"/>
    <property type="match status" value="1"/>
</dbReference>
<evidence type="ECO:0000313" key="8">
    <source>
        <dbReference type="Proteomes" id="UP000321805"/>
    </source>
</evidence>
<dbReference type="Gene3D" id="1.10.1660.10">
    <property type="match status" value="1"/>
</dbReference>
<dbReference type="InterPro" id="IPR000551">
    <property type="entry name" value="MerR-type_HTH_dom"/>
</dbReference>
<evidence type="ECO:0000256" key="1">
    <source>
        <dbReference type="ARBA" id="ARBA00022491"/>
    </source>
</evidence>
<dbReference type="EMBL" id="CP042430">
    <property type="protein sequence ID" value="QEC49467.1"/>
    <property type="molecule type" value="Genomic_DNA"/>
</dbReference>
<dbReference type="GO" id="GO:0003677">
    <property type="term" value="F:DNA binding"/>
    <property type="evidence" value="ECO:0007669"/>
    <property type="project" value="UniProtKB-KW"/>
</dbReference>
<accession>A0A5B8U919</accession>
<dbReference type="AlphaFoldDB" id="A0A5B8U919"/>
<feature type="coiled-coil region" evidence="5">
    <location>
        <begin position="141"/>
        <end position="172"/>
    </location>
</feature>
<dbReference type="SUPFAM" id="SSF46955">
    <property type="entry name" value="Putative DNA-binding domain"/>
    <property type="match status" value="1"/>
</dbReference>
<reference evidence="7 8" key="1">
    <citation type="journal article" date="2018" name="J. Microbiol.">
        <title>Baekduia soli gen. nov., sp. nov., a novel bacterium isolated from the soil of Baekdu Mountain and proposal of a novel family name, Baekduiaceae fam. nov.</title>
        <authorList>
            <person name="An D.S."/>
            <person name="Siddiqi M.Z."/>
            <person name="Kim K.H."/>
            <person name="Yu H.S."/>
            <person name="Im W.T."/>
        </authorList>
    </citation>
    <scope>NUCLEOTIDE SEQUENCE [LARGE SCALE GENOMIC DNA]</scope>
    <source>
        <strain evidence="7 8">BR7-21</strain>
    </source>
</reference>
<keyword evidence="5" id="KW-0175">Coiled coil</keyword>
<name>A0A5B8U919_9ACTN</name>
<evidence type="ECO:0000256" key="5">
    <source>
        <dbReference type="SAM" id="Coils"/>
    </source>
</evidence>
<dbReference type="GO" id="GO:0003700">
    <property type="term" value="F:DNA-binding transcription factor activity"/>
    <property type="evidence" value="ECO:0007669"/>
    <property type="project" value="InterPro"/>
</dbReference>
<keyword evidence="8" id="KW-1185">Reference proteome</keyword>
<keyword evidence="1" id="KW-0678">Repressor</keyword>
<sequence>MGAGRLLAAGRRGLAAAPRHLRHGDARVSPAQAAAAGGLRIGEVARLVGTTPRTIRYYEELGLLARDHPREAGRHRLYGEQDVERLREALRLKELLGISLEELRELVEAQDARAALRDEWHHGNPGAARRREILDQSLGHVERQLDLLAGRRAEIERLEDELRERRELIRARLADG</sequence>
<proteinExistence type="predicted"/>
<dbReference type="KEGG" id="bsol:FSW04_19110"/>
<keyword evidence="3" id="KW-0238">DNA-binding</keyword>
<evidence type="ECO:0000259" key="6">
    <source>
        <dbReference type="PROSITE" id="PS50937"/>
    </source>
</evidence>
<dbReference type="InterPro" id="IPR047057">
    <property type="entry name" value="MerR_fam"/>
</dbReference>
<dbReference type="Proteomes" id="UP000321805">
    <property type="component" value="Chromosome"/>
</dbReference>
<evidence type="ECO:0000313" key="7">
    <source>
        <dbReference type="EMBL" id="QEC49467.1"/>
    </source>
</evidence>
<dbReference type="OrthoDB" id="9809391at2"/>
<dbReference type="InterPro" id="IPR009061">
    <property type="entry name" value="DNA-bd_dom_put_sf"/>
</dbReference>
<evidence type="ECO:0000256" key="4">
    <source>
        <dbReference type="ARBA" id="ARBA00023163"/>
    </source>
</evidence>
<dbReference type="SMART" id="SM00422">
    <property type="entry name" value="HTH_MERR"/>
    <property type="match status" value="1"/>
</dbReference>
<dbReference type="PROSITE" id="PS50937">
    <property type="entry name" value="HTH_MERR_2"/>
    <property type="match status" value="1"/>
</dbReference>
<organism evidence="7 8">
    <name type="scientific">Baekduia soli</name>
    <dbReference type="NCBI Taxonomy" id="496014"/>
    <lineage>
        <taxon>Bacteria</taxon>
        <taxon>Bacillati</taxon>
        <taxon>Actinomycetota</taxon>
        <taxon>Thermoleophilia</taxon>
        <taxon>Solirubrobacterales</taxon>
        <taxon>Baekduiaceae</taxon>
        <taxon>Baekduia</taxon>
    </lineage>
</organism>